<dbReference type="InterPro" id="IPR020422">
    <property type="entry name" value="TYR_PHOSPHATASE_DUAL_dom"/>
</dbReference>
<organism evidence="8 9">
    <name type="scientific">Amphibalanus amphitrite</name>
    <name type="common">Striped barnacle</name>
    <name type="synonym">Balanus amphitrite</name>
    <dbReference type="NCBI Taxonomy" id="1232801"/>
    <lineage>
        <taxon>Eukaryota</taxon>
        <taxon>Metazoa</taxon>
        <taxon>Ecdysozoa</taxon>
        <taxon>Arthropoda</taxon>
        <taxon>Crustacea</taxon>
        <taxon>Multicrustacea</taxon>
        <taxon>Cirripedia</taxon>
        <taxon>Thoracica</taxon>
        <taxon>Thoracicalcarea</taxon>
        <taxon>Balanomorpha</taxon>
        <taxon>Balanoidea</taxon>
        <taxon>Balanidae</taxon>
        <taxon>Amphibalaninae</taxon>
        <taxon>Amphibalanus</taxon>
    </lineage>
</organism>
<feature type="compositionally biased region" description="Basic and acidic residues" evidence="5">
    <location>
        <begin position="298"/>
        <end position="310"/>
    </location>
</feature>
<dbReference type="PANTHER" id="PTHR23339">
    <property type="entry name" value="TYROSINE SPECIFIC PROTEIN PHOSPHATASE AND DUAL SPECIFICITY PROTEIN PHOSPHATASE"/>
    <property type="match status" value="1"/>
</dbReference>
<dbReference type="PROSITE" id="PS50056">
    <property type="entry name" value="TYR_PHOSPHATASE_2"/>
    <property type="match status" value="1"/>
</dbReference>
<dbReference type="InterPro" id="IPR016130">
    <property type="entry name" value="Tyr_Pase_AS"/>
</dbReference>
<evidence type="ECO:0000256" key="5">
    <source>
        <dbReference type="SAM" id="MobiDB-lite"/>
    </source>
</evidence>
<feature type="region of interest" description="Disordered" evidence="5">
    <location>
        <begin position="475"/>
        <end position="542"/>
    </location>
</feature>
<dbReference type="OrthoDB" id="266663at2759"/>
<evidence type="ECO:0000256" key="4">
    <source>
        <dbReference type="ARBA" id="ARBA00022912"/>
    </source>
</evidence>
<dbReference type="GO" id="GO:0004725">
    <property type="term" value="F:protein tyrosine phosphatase activity"/>
    <property type="evidence" value="ECO:0007669"/>
    <property type="project" value="UniProtKB-EC"/>
</dbReference>
<evidence type="ECO:0000256" key="1">
    <source>
        <dbReference type="ARBA" id="ARBA00007315"/>
    </source>
</evidence>
<feature type="compositionally biased region" description="Basic residues" evidence="5">
    <location>
        <begin position="329"/>
        <end position="339"/>
    </location>
</feature>
<dbReference type="SUPFAM" id="SSF52799">
    <property type="entry name" value="(Phosphotyrosine protein) phosphatases II"/>
    <property type="match status" value="1"/>
</dbReference>
<feature type="domain" description="Tyrosine-protein phosphatase" evidence="6">
    <location>
        <begin position="72"/>
        <end position="231"/>
    </location>
</feature>
<keyword evidence="4" id="KW-0904">Protein phosphatase</keyword>
<dbReference type="EMBL" id="VIIS01002211">
    <property type="protein sequence ID" value="KAF0287131.1"/>
    <property type="molecule type" value="Genomic_DNA"/>
</dbReference>
<feature type="region of interest" description="Disordered" evidence="5">
    <location>
        <begin position="298"/>
        <end position="449"/>
    </location>
</feature>
<dbReference type="SMART" id="SM00195">
    <property type="entry name" value="DSPc"/>
    <property type="match status" value="1"/>
</dbReference>
<evidence type="ECO:0000259" key="7">
    <source>
        <dbReference type="PROSITE" id="PS50056"/>
    </source>
</evidence>
<dbReference type="Gene3D" id="3.90.190.10">
    <property type="entry name" value="Protein tyrosine phosphatase superfamily"/>
    <property type="match status" value="1"/>
</dbReference>
<dbReference type="PROSITE" id="PS50054">
    <property type="entry name" value="TYR_PHOSPHATASE_DUAL"/>
    <property type="match status" value="1"/>
</dbReference>
<keyword evidence="9" id="KW-1185">Reference proteome</keyword>
<accession>A0A6A4VBY3</accession>
<feature type="compositionally biased region" description="Low complexity" evidence="5">
    <location>
        <begin position="803"/>
        <end position="812"/>
    </location>
</feature>
<feature type="domain" description="Tyrosine specific protein phosphatases" evidence="7">
    <location>
        <begin position="155"/>
        <end position="217"/>
    </location>
</feature>
<dbReference type="PROSITE" id="PS00383">
    <property type="entry name" value="TYR_PHOSPHATASE_1"/>
    <property type="match status" value="1"/>
</dbReference>
<feature type="compositionally biased region" description="Polar residues" evidence="5">
    <location>
        <begin position="311"/>
        <end position="321"/>
    </location>
</feature>
<dbReference type="InterPro" id="IPR050561">
    <property type="entry name" value="PTP"/>
</dbReference>
<gene>
    <name evidence="8" type="primary">CDC14A</name>
    <name evidence="8" type="ORF">FJT64_014441</name>
</gene>
<name>A0A6A4VBY3_AMPAM</name>
<evidence type="ECO:0000313" key="8">
    <source>
        <dbReference type="EMBL" id="KAF0287131.1"/>
    </source>
</evidence>
<reference evidence="8 9" key="1">
    <citation type="submission" date="2019-07" db="EMBL/GenBank/DDBJ databases">
        <title>Draft genome assembly of a fouling barnacle, Amphibalanus amphitrite (Darwin, 1854): The first reference genome for Thecostraca.</title>
        <authorList>
            <person name="Kim W."/>
        </authorList>
    </citation>
    <scope>NUCLEOTIDE SEQUENCE [LARGE SCALE GENOMIC DNA]</scope>
    <source>
        <strain evidence="8">SNU_AA5</strain>
        <tissue evidence="8">Soma without cirri and trophi</tissue>
    </source>
</reference>
<comment type="similarity">
    <text evidence="1">Belongs to the protein-tyrosine phosphatase family. Non-receptor class CDC14 subfamily.</text>
</comment>
<feature type="region of interest" description="Disordered" evidence="5">
    <location>
        <begin position="737"/>
        <end position="812"/>
    </location>
</feature>
<protein>
    <recommendedName>
        <fullName evidence="2">protein-tyrosine-phosphatase</fullName>
        <ecNumber evidence="2">3.1.3.48</ecNumber>
    </recommendedName>
</protein>
<dbReference type="EC" id="3.1.3.48" evidence="2"/>
<dbReference type="FunFam" id="3.90.190.10:FF:000006">
    <property type="entry name" value="Dual specificity protein phosphatase CDC14B"/>
    <property type="match status" value="1"/>
</dbReference>
<feature type="compositionally biased region" description="Low complexity" evidence="5">
    <location>
        <begin position="755"/>
        <end position="769"/>
    </location>
</feature>
<proteinExistence type="inferred from homology"/>
<dbReference type="InterPro" id="IPR029021">
    <property type="entry name" value="Prot-tyrosine_phosphatase-like"/>
</dbReference>
<dbReference type="InterPro" id="IPR000340">
    <property type="entry name" value="Dual-sp_phosphatase_cat-dom"/>
</dbReference>
<evidence type="ECO:0000256" key="2">
    <source>
        <dbReference type="ARBA" id="ARBA00013064"/>
    </source>
</evidence>
<dbReference type="CDD" id="cd14499">
    <property type="entry name" value="CDC14_C"/>
    <property type="match status" value="1"/>
</dbReference>
<comment type="caution">
    <text evidence="8">The sequence shown here is derived from an EMBL/GenBank/DDBJ whole genome shotgun (WGS) entry which is preliminary data.</text>
</comment>
<feature type="compositionally biased region" description="Acidic residues" evidence="5">
    <location>
        <begin position="498"/>
        <end position="521"/>
    </location>
</feature>
<dbReference type="Pfam" id="PF00782">
    <property type="entry name" value="DSPc"/>
    <property type="match status" value="1"/>
</dbReference>
<dbReference type="InterPro" id="IPR044506">
    <property type="entry name" value="CDC14_C"/>
</dbReference>
<sequence>MPVRVTVRLRIWAVIYLNRTPEDAYRPLVGGTNPPLLAFSELTLTGTTAAPAAVLPMADRVFVLLLQKVQSGDLNWLVPDKFLAFCGPHSRARVENGYTLHSPETYFPYFQRHNVSTIIRLNKKIYDASRFTKAGFDHRDLFFIDGSTPSDQITREFIEICEQATGAIAVHCKAGLGRTGSLIGCYLMKHYRMTAAETIAWLRICRPGSIIGHQQHWLVEKQPQMWQQGDAYYNQHRNYQRFARCTHGVYGGRRKNAPAATTNGNAAVKIAGRQQDISRILSSRVDLMRLNDDDLAGKVKENQRKEDEANRNVSTLSNGEPTQGDHLTRIKAMRQHPRHATTGAISAEEHAGHTRTKSSQVLRAVSGGSSSALSPLKSAKVSAKRTESASGARASRASSASRSLLGGSGTGDPPEASTPSESDSDDSYRGPTTVDLSQLQPSPPRPQRFMDHFRRLTDAELREMAGQARALQNLPAQDAESDPQQAAPLPAVASGPPDQDEDQNQEDNDQEEEDADDDDESPLPFIGGPQSTAASPKHEVDIDDRPKALQPFMGVRLSTGEEYVWTVLPMSLASAPAIMQLRPTVEAVGSRRCVEPPVWSFDYKDYHNWFREHDHRVAVDATPSQLGFADNLAALAIPLERPLPIYAAEYLAAFIAALQVPPETTVYTDNMAVLHNIHKGAARTRSAGAGSWSALLTAAQTGAAGRTRRARNSASPAPRVRRVNTSVTVVGGGTVERHSRQTLETSAARRRREAAPAAAAAAPLGGRRSTNQEITEYFRSTKRREARAQAAAADGGPVRKSSRAMAAVAAAK</sequence>
<evidence type="ECO:0000256" key="3">
    <source>
        <dbReference type="ARBA" id="ARBA00022801"/>
    </source>
</evidence>
<evidence type="ECO:0000313" key="9">
    <source>
        <dbReference type="Proteomes" id="UP000440578"/>
    </source>
</evidence>
<evidence type="ECO:0000259" key="6">
    <source>
        <dbReference type="PROSITE" id="PS50054"/>
    </source>
</evidence>
<dbReference type="Proteomes" id="UP000440578">
    <property type="component" value="Unassembled WGS sequence"/>
</dbReference>
<dbReference type="AlphaFoldDB" id="A0A6A4VBY3"/>
<keyword evidence="3" id="KW-0378">Hydrolase</keyword>
<feature type="compositionally biased region" description="Low complexity" evidence="5">
    <location>
        <begin position="364"/>
        <end position="381"/>
    </location>
</feature>
<feature type="compositionally biased region" description="Low complexity" evidence="5">
    <location>
        <begin position="388"/>
        <end position="405"/>
    </location>
</feature>
<dbReference type="InterPro" id="IPR000387">
    <property type="entry name" value="Tyr_Pase_dom"/>
</dbReference>